<dbReference type="Pfam" id="PF02882">
    <property type="entry name" value="THF_DHG_CYH_C"/>
    <property type="match status" value="1"/>
</dbReference>
<dbReference type="InterPro" id="IPR036291">
    <property type="entry name" value="NAD(P)-bd_dom_sf"/>
</dbReference>
<feature type="domain" description="Tetrahydrofolate dehydrogenase/cyclohydrolase catalytic" evidence="9">
    <location>
        <begin position="4"/>
        <end position="112"/>
    </location>
</feature>
<dbReference type="PANTHER" id="PTHR48099:SF5">
    <property type="entry name" value="C-1-TETRAHYDROFOLATE SYNTHASE, CYTOPLASMIC"/>
    <property type="match status" value="1"/>
</dbReference>
<dbReference type="InterPro" id="IPR000672">
    <property type="entry name" value="THF_DH/CycHdrlase"/>
</dbReference>
<evidence type="ECO:0000256" key="8">
    <source>
        <dbReference type="ARBA" id="ARBA00023268"/>
    </source>
</evidence>
<evidence type="ECO:0000256" key="6">
    <source>
        <dbReference type="ARBA" id="ARBA00023002"/>
    </source>
</evidence>
<dbReference type="Pfam" id="PF00763">
    <property type="entry name" value="THF_DHG_CYH"/>
    <property type="match status" value="1"/>
</dbReference>
<evidence type="ECO:0000259" key="10">
    <source>
        <dbReference type="Pfam" id="PF02882"/>
    </source>
</evidence>
<dbReference type="PANTHER" id="PTHR48099">
    <property type="entry name" value="C-1-TETRAHYDROFOLATE SYNTHASE, CYTOPLASMIC-RELATED"/>
    <property type="match status" value="1"/>
</dbReference>
<dbReference type="SUPFAM" id="SSF51735">
    <property type="entry name" value="NAD(P)-binding Rossmann-fold domains"/>
    <property type="match status" value="1"/>
</dbReference>
<evidence type="ECO:0000256" key="5">
    <source>
        <dbReference type="ARBA" id="ARBA00022857"/>
    </source>
</evidence>
<dbReference type="Gene3D" id="3.40.50.10860">
    <property type="entry name" value="Leucine Dehydrogenase, chain A, domain 1"/>
    <property type="match status" value="1"/>
</dbReference>
<protein>
    <submittedName>
        <fullName evidence="11">Bifunctional protein FolD</fullName>
    </submittedName>
</protein>
<keyword evidence="2" id="KW-0554">One-carbon metabolism</keyword>
<evidence type="ECO:0000256" key="3">
    <source>
        <dbReference type="ARBA" id="ARBA00022755"/>
    </source>
</evidence>
<evidence type="ECO:0000256" key="7">
    <source>
        <dbReference type="ARBA" id="ARBA00023167"/>
    </source>
</evidence>
<keyword evidence="4" id="KW-0378">Hydrolase</keyword>
<dbReference type="GO" id="GO:0004477">
    <property type="term" value="F:methenyltetrahydrofolate cyclohydrolase activity"/>
    <property type="evidence" value="ECO:0007669"/>
    <property type="project" value="TreeGrafter"/>
</dbReference>
<accession>A0A0G1CBT6</accession>
<comment type="pathway">
    <text evidence="1">One-carbon metabolism; tetrahydrofolate interconversion.</text>
</comment>
<keyword evidence="5" id="KW-0521">NADP</keyword>
<evidence type="ECO:0000256" key="4">
    <source>
        <dbReference type="ARBA" id="ARBA00022801"/>
    </source>
</evidence>
<dbReference type="GO" id="GO:0004488">
    <property type="term" value="F:methylenetetrahydrofolate dehydrogenase (NADP+) activity"/>
    <property type="evidence" value="ECO:0007669"/>
    <property type="project" value="InterPro"/>
</dbReference>
<keyword evidence="6" id="KW-0560">Oxidoreductase</keyword>
<dbReference type="Gene3D" id="3.40.50.720">
    <property type="entry name" value="NAD(P)-binding Rossmann-like Domain"/>
    <property type="match status" value="1"/>
</dbReference>
<name>A0A0G1CBT6_9BACT</name>
<keyword evidence="7" id="KW-0486">Methionine biosynthesis</keyword>
<sequence>MVKINGKEIAQKILTGLQSQPVPKKFLAVFLVGNDPGSVSFIEQKEKIARELGVDFRSYHYEENITNDDLRERMRKIVLAKRCGGAILQLPLPNNLNPFYAVNVVPPQKDIEIMSERTIGSFYHGRSLVLPPTAAVIDEILKSLNLKRNSFEQVAVLGQGFLVGRPVTNWFLEEVSEVCSLSEGCSLDYLKSVDLVVLGTGRTGLVKASMLKKGVGVIDFGYGISEKTGRMSGDFDADSLAETGEDHLSFYTPTPGGTGPILVASLFKSFYKLNATDY</sequence>
<dbReference type="InterPro" id="IPR020630">
    <property type="entry name" value="THF_DH/CycHdrlase_cat_dom"/>
</dbReference>
<reference evidence="11 12" key="1">
    <citation type="journal article" date="2015" name="Nature">
        <title>rRNA introns, odd ribosomes, and small enigmatic genomes across a large radiation of phyla.</title>
        <authorList>
            <person name="Brown C.T."/>
            <person name="Hug L.A."/>
            <person name="Thomas B.C."/>
            <person name="Sharon I."/>
            <person name="Castelle C.J."/>
            <person name="Singh A."/>
            <person name="Wilkins M.J."/>
            <person name="Williams K.H."/>
            <person name="Banfield J.F."/>
        </authorList>
    </citation>
    <scope>NUCLEOTIDE SEQUENCE [LARGE SCALE GENOMIC DNA]</scope>
</reference>
<keyword evidence="7" id="KW-0028">Amino-acid biosynthesis</keyword>
<dbReference type="GO" id="GO:0006164">
    <property type="term" value="P:purine nucleotide biosynthetic process"/>
    <property type="evidence" value="ECO:0007669"/>
    <property type="project" value="UniProtKB-KW"/>
</dbReference>
<dbReference type="AlphaFoldDB" id="A0A0G1CBT6"/>
<evidence type="ECO:0000259" key="9">
    <source>
        <dbReference type="Pfam" id="PF00763"/>
    </source>
</evidence>
<organism evidence="11 12">
    <name type="scientific">Candidatus Wolfebacteria bacterium GW2011_GWC1_43_10</name>
    <dbReference type="NCBI Taxonomy" id="1619011"/>
    <lineage>
        <taxon>Bacteria</taxon>
        <taxon>Candidatus Wolfeibacteriota</taxon>
    </lineage>
</organism>
<comment type="caution">
    <text evidence="11">The sequence shown here is derived from an EMBL/GenBank/DDBJ whole genome shotgun (WGS) entry which is preliminary data.</text>
</comment>
<evidence type="ECO:0000313" key="11">
    <source>
        <dbReference type="EMBL" id="KKS83027.1"/>
    </source>
</evidence>
<evidence type="ECO:0000313" key="12">
    <source>
        <dbReference type="Proteomes" id="UP000034810"/>
    </source>
</evidence>
<evidence type="ECO:0000256" key="1">
    <source>
        <dbReference type="ARBA" id="ARBA00004777"/>
    </source>
</evidence>
<dbReference type="PRINTS" id="PR00085">
    <property type="entry name" value="THFDHDRGNASE"/>
</dbReference>
<evidence type="ECO:0000256" key="2">
    <source>
        <dbReference type="ARBA" id="ARBA00022563"/>
    </source>
</evidence>
<proteinExistence type="predicted"/>
<gene>
    <name evidence="11" type="ORF">UV58_C0002G0037</name>
</gene>
<dbReference type="GO" id="GO:0005829">
    <property type="term" value="C:cytosol"/>
    <property type="evidence" value="ECO:0007669"/>
    <property type="project" value="TreeGrafter"/>
</dbReference>
<dbReference type="InterPro" id="IPR046346">
    <property type="entry name" value="Aminoacid_DH-like_N_sf"/>
</dbReference>
<feature type="domain" description="Tetrahydrofolate dehydrogenase/cyclohydrolase NAD(P)-binding" evidence="10">
    <location>
        <begin position="131"/>
        <end position="272"/>
    </location>
</feature>
<dbReference type="GO" id="GO:0009086">
    <property type="term" value="P:methionine biosynthetic process"/>
    <property type="evidence" value="ECO:0007669"/>
    <property type="project" value="UniProtKB-KW"/>
</dbReference>
<keyword evidence="8" id="KW-0511">Multifunctional enzyme</keyword>
<dbReference type="SUPFAM" id="SSF53223">
    <property type="entry name" value="Aminoacid dehydrogenase-like, N-terminal domain"/>
    <property type="match status" value="1"/>
</dbReference>
<dbReference type="Proteomes" id="UP000034810">
    <property type="component" value="Unassembled WGS sequence"/>
</dbReference>
<dbReference type="GO" id="GO:0035999">
    <property type="term" value="P:tetrahydrofolate interconversion"/>
    <property type="evidence" value="ECO:0007669"/>
    <property type="project" value="TreeGrafter"/>
</dbReference>
<dbReference type="InterPro" id="IPR020631">
    <property type="entry name" value="THF_DH/CycHdrlase_NAD-bd_dom"/>
</dbReference>
<keyword evidence="3" id="KW-0658">Purine biosynthesis</keyword>
<dbReference type="EMBL" id="LCFA01000002">
    <property type="protein sequence ID" value="KKS83027.1"/>
    <property type="molecule type" value="Genomic_DNA"/>
</dbReference>